<dbReference type="SUPFAM" id="SSF52540">
    <property type="entry name" value="P-loop containing nucleoside triphosphate hydrolases"/>
    <property type="match status" value="1"/>
</dbReference>
<dbReference type="Pfam" id="PF08530">
    <property type="entry name" value="PepX_C"/>
    <property type="match status" value="1"/>
</dbReference>
<feature type="domain" description="ABC transporter" evidence="7">
    <location>
        <begin position="575"/>
        <end position="805"/>
    </location>
</feature>
<reference evidence="8 9" key="1">
    <citation type="submission" date="2019-06" db="EMBL/GenBank/DDBJ databases">
        <title>Sequencing the genomes of 1000 actinobacteria strains.</title>
        <authorList>
            <person name="Klenk H.-P."/>
        </authorList>
    </citation>
    <scope>NUCLEOTIDE SEQUENCE [LARGE SCALE GENOMIC DNA]</scope>
    <source>
        <strain evidence="8 9">DSM 19828</strain>
    </source>
</reference>
<dbReference type="InterPro" id="IPR029058">
    <property type="entry name" value="AB_hydrolase_fold"/>
</dbReference>
<feature type="transmembrane region" description="Helical" evidence="6">
    <location>
        <begin position="12"/>
        <end position="33"/>
    </location>
</feature>
<keyword evidence="6" id="KW-0812">Transmembrane</keyword>
<evidence type="ECO:0000256" key="6">
    <source>
        <dbReference type="SAM" id="Phobius"/>
    </source>
</evidence>
<keyword evidence="6" id="KW-1133">Transmembrane helix</keyword>
<dbReference type="SUPFAM" id="SSF53474">
    <property type="entry name" value="alpha/beta-Hydrolases"/>
    <property type="match status" value="1"/>
</dbReference>
<dbReference type="InterPro" id="IPR013736">
    <property type="entry name" value="Xaa-Pro_dipept_C"/>
</dbReference>
<proteinExistence type="inferred from homology"/>
<dbReference type="InterPro" id="IPR017871">
    <property type="entry name" value="ABC_transporter-like_CS"/>
</dbReference>
<dbReference type="Pfam" id="PF00005">
    <property type="entry name" value="ABC_tran"/>
    <property type="match status" value="1"/>
</dbReference>
<evidence type="ECO:0000256" key="4">
    <source>
        <dbReference type="ARBA" id="ARBA00022801"/>
    </source>
</evidence>
<keyword evidence="3" id="KW-0547">Nucleotide-binding</keyword>
<dbReference type="PANTHER" id="PTHR43335">
    <property type="entry name" value="ABC TRANSPORTER, ATP-BINDING PROTEIN"/>
    <property type="match status" value="1"/>
</dbReference>
<dbReference type="GO" id="GO:0008239">
    <property type="term" value="F:dipeptidyl-peptidase activity"/>
    <property type="evidence" value="ECO:0007669"/>
    <property type="project" value="InterPro"/>
</dbReference>
<comment type="similarity">
    <text evidence="1">Belongs to the ABC transporter superfamily.</text>
</comment>
<dbReference type="InterPro" id="IPR003593">
    <property type="entry name" value="AAA+_ATPase"/>
</dbReference>
<dbReference type="Gene3D" id="2.60.120.260">
    <property type="entry name" value="Galactose-binding domain-like"/>
    <property type="match status" value="1"/>
</dbReference>
<dbReference type="OrthoDB" id="9804819at2"/>
<evidence type="ECO:0000256" key="2">
    <source>
        <dbReference type="ARBA" id="ARBA00022448"/>
    </source>
</evidence>
<dbReference type="InterPro" id="IPR003439">
    <property type="entry name" value="ABC_transporter-like_ATP-bd"/>
</dbReference>
<evidence type="ECO:0000256" key="5">
    <source>
        <dbReference type="ARBA" id="ARBA00022840"/>
    </source>
</evidence>
<dbReference type="PROSITE" id="PS00211">
    <property type="entry name" value="ABC_TRANSPORTER_1"/>
    <property type="match status" value="1"/>
</dbReference>
<gene>
    <name evidence="8" type="ORF">FB459_0198</name>
</gene>
<dbReference type="Gene3D" id="3.40.50.300">
    <property type="entry name" value="P-loop containing nucleotide triphosphate hydrolases"/>
    <property type="match status" value="1"/>
</dbReference>
<protein>
    <submittedName>
        <fullName evidence="8">ABC-2 type transport system ATP-binding protein</fullName>
    </submittedName>
</protein>
<keyword evidence="4" id="KW-0378">Hydrolase</keyword>
<dbReference type="InterPro" id="IPR027417">
    <property type="entry name" value="P-loop_NTPase"/>
</dbReference>
<sequence>MKRLPGIRPTRRIIAIAAAIALLAVAAIVGVYLRDDDPADAVRRTDTVLDTGGARIDTSWFTPKDVGGGRPTVLLGHGFGGNKTDLLPQAQRLVGEGYNVLTWSARGFGRSTGRISLNAPGAEVADVSTLLDWVAKQPNVLLDKAGDPRAGMAGGSYGGGIALMTAALDHRVDAIAASITYWDLADALVPNGVFKKTWAGVFFNNGGGCAKFDPALCAAYTRIAETGRATAPDLKLLRDRSPVAVGDRIKAPTLLLQGQSDSLFPLDQADRAARRIAGNRTPVAVDWIAGGHDGGDAETDRVEQRTLAWFDQHLKRESGNDTAAFRVSRRAGTNTQNGSALLRGASRAQYPGLLGTSSNTIALTGRPQSFANPPGGQPADVSSLPGTGALGDAGEVFDLSLNFPGQSAAFSSAPLTEAVTVTGTPRVRLKVGSSTPEAVLFVKLYDVGPGRSQPVLPARLATPIRVETGGSEREVEVTLPAIDRRFETGHRIRLVVSSTDMGYATPAKAATYRVSIAGALTVPVVGSFETTAEPLPTWVWLLPLLALLAAGAILFGRRRRTTAEQVEEELADVPLQITGLTKAYGGNNQLSVDDLSFTVERGQVLGLLGPNGAGKTSTLRMLMGLTMPDAGEIRVFGRPIQPGAPVLTRLGAFVEGPGFLPHLSGRANLDLYWQATGRPAQEAHLDEALEVAALSDEALARPVRTYSQGMRQRLAIAQAMLGLPDVLVLDEPTNGLDPGQIRQMRQVMSAYAAGGRTVIVSSHLLAEVEQFCTHLVVMDRGRLVRAGTVAEIVGDGRLEETFLRIVAEGGARQ</sequence>
<evidence type="ECO:0000256" key="3">
    <source>
        <dbReference type="ARBA" id="ARBA00022741"/>
    </source>
</evidence>
<dbReference type="Gene3D" id="3.40.50.1820">
    <property type="entry name" value="alpha/beta hydrolase"/>
    <property type="match status" value="1"/>
</dbReference>
<dbReference type="GO" id="GO:0016887">
    <property type="term" value="F:ATP hydrolysis activity"/>
    <property type="evidence" value="ECO:0007669"/>
    <property type="project" value="InterPro"/>
</dbReference>
<feature type="transmembrane region" description="Helical" evidence="6">
    <location>
        <begin position="537"/>
        <end position="555"/>
    </location>
</feature>
<comment type="caution">
    <text evidence="8">The sequence shown here is derived from an EMBL/GenBank/DDBJ whole genome shotgun (WGS) entry which is preliminary data.</text>
</comment>
<dbReference type="InterPro" id="IPR008979">
    <property type="entry name" value="Galactose-bd-like_sf"/>
</dbReference>
<evidence type="ECO:0000313" key="9">
    <source>
        <dbReference type="Proteomes" id="UP000320806"/>
    </source>
</evidence>
<dbReference type="SMART" id="SM00939">
    <property type="entry name" value="PepX_C"/>
    <property type="match status" value="1"/>
</dbReference>
<dbReference type="SUPFAM" id="SSF49785">
    <property type="entry name" value="Galactose-binding domain-like"/>
    <property type="match status" value="1"/>
</dbReference>
<keyword evidence="9" id="KW-1185">Reference proteome</keyword>
<organism evidence="8 9">
    <name type="scientific">Yimella lutea</name>
    <dbReference type="NCBI Taxonomy" id="587872"/>
    <lineage>
        <taxon>Bacteria</taxon>
        <taxon>Bacillati</taxon>
        <taxon>Actinomycetota</taxon>
        <taxon>Actinomycetes</taxon>
        <taxon>Micrococcales</taxon>
        <taxon>Dermacoccaceae</taxon>
        <taxon>Yimella</taxon>
    </lineage>
</organism>
<dbReference type="SMART" id="SM00382">
    <property type="entry name" value="AAA"/>
    <property type="match status" value="1"/>
</dbReference>
<name>A0A542EBX2_9MICO</name>
<dbReference type="Pfam" id="PF02129">
    <property type="entry name" value="Peptidase_S15"/>
    <property type="match status" value="1"/>
</dbReference>
<dbReference type="AlphaFoldDB" id="A0A542EBX2"/>
<accession>A0A542EBX2</accession>
<dbReference type="EMBL" id="VFMO01000001">
    <property type="protein sequence ID" value="TQJ12832.1"/>
    <property type="molecule type" value="Genomic_DNA"/>
</dbReference>
<dbReference type="Proteomes" id="UP000320806">
    <property type="component" value="Unassembled WGS sequence"/>
</dbReference>
<evidence type="ECO:0000259" key="7">
    <source>
        <dbReference type="PROSITE" id="PS50893"/>
    </source>
</evidence>
<dbReference type="PANTHER" id="PTHR43335:SF4">
    <property type="entry name" value="ABC TRANSPORTER, ATP-BINDING PROTEIN"/>
    <property type="match status" value="1"/>
</dbReference>
<dbReference type="RefSeq" id="WP_141927137.1">
    <property type="nucleotide sequence ID" value="NZ_BAABCI010000004.1"/>
</dbReference>
<dbReference type="PROSITE" id="PS50893">
    <property type="entry name" value="ABC_TRANSPORTER_2"/>
    <property type="match status" value="1"/>
</dbReference>
<evidence type="ECO:0000256" key="1">
    <source>
        <dbReference type="ARBA" id="ARBA00005417"/>
    </source>
</evidence>
<dbReference type="InterPro" id="IPR000383">
    <property type="entry name" value="Xaa-Pro-like_dom"/>
</dbReference>
<dbReference type="GO" id="GO:0005524">
    <property type="term" value="F:ATP binding"/>
    <property type="evidence" value="ECO:0007669"/>
    <property type="project" value="UniProtKB-KW"/>
</dbReference>
<evidence type="ECO:0000313" key="8">
    <source>
        <dbReference type="EMBL" id="TQJ12832.1"/>
    </source>
</evidence>
<keyword evidence="2" id="KW-0813">Transport</keyword>
<keyword evidence="6" id="KW-0472">Membrane</keyword>
<keyword evidence="5 8" id="KW-0067">ATP-binding</keyword>